<dbReference type="EMBL" id="CABVLI010000048">
    <property type="protein sequence ID" value="VVT30502.1"/>
    <property type="molecule type" value="Genomic_DNA"/>
</dbReference>
<protein>
    <submittedName>
        <fullName evidence="2">Uncharacterized protein</fullName>
    </submittedName>
</protein>
<reference evidence="2 3" key="1">
    <citation type="submission" date="2019-09" db="EMBL/GenBank/DDBJ databases">
        <authorList>
            <person name="Dittami M. S."/>
        </authorList>
    </citation>
    <scope>NUCLEOTIDE SEQUENCE [LARGE SCALE GENOMIC DNA]</scope>
    <source>
        <strain evidence="2">SPHINGO391</strain>
    </source>
</reference>
<feature type="region of interest" description="Disordered" evidence="1">
    <location>
        <begin position="1"/>
        <end position="31"/>
    </location>
</feature>
<dbReference type="Proteomes" id="UP000326857">
    <property type="component" value="Unassembled WGS sequence"/>
</dbReference>
<sequence length="61" mass="6474">MDRPSPPTATGWSHHSDAPFGRGETKEQPGMSGIFQQARSFARDAAALAQREPRGSIGAHG</sequence>
<evidence type="ECO:0000313" key="3">
    <source>
        <dbReference type="Proteomes" id="UP000326857"/>
    </source>
</evidence>
<name>A0A5E8AHX8_9SPHN</name>
<organism evidence="2 3">
    <name type="scientific">Sphingomonas aurantiaca</name>
    <dbReference type="NCBI Taxonomy" id="185949"/>
    <lineage>
        <taxon>Bacteria</taxon>
        <taxon>Pseudomonadati</taxon>
        <taxon>Pseudomonadota</taxon>
        <taxon>Alphaproteobacteria</taxon>
        <taxon>Sphingomonadales</taxon>
        <taxon>Sphingomonadaceae</taxon>
        <taxon>Sphingomonas</taxon>
    </lineage>
</organism>
<evidence type="ECO:0000256" key="1">
    <source>
        <dbReference type="SAM" id="MobiDB-lite"/>
    </source>
</evidence>
<evidence type="ECO:0000313" key="2">
    <source>
        <dbReference type="EMBL" id="VVT30502.1"/>
    </source>
</evidence>
<dbReference type="AlphaFoldDB" id="A0A5E8AHX8"/>
<accession>A0A5E8AHX8</accession>
<gene>
    <name evidence="2" type="ORF">SPHINGO391_520024</name>
</gene>
<proteinExistence type="predicted"/>